<evidence type="ECO:0000313" key="7">
    <source>
        <dbReference type="EMBL" id="MDH8679122.1"/>
    </source>
</evidence>
<keyword evidence="8" id="KW-1185">Reference proteome</keyword>
<reference evidence="7 8" key="1">
    <citation type="submission" date="2023-04" db="EMBL/GenBank/DDBJ databases">
        <title>Fusibacter bizertensis strain WBS, isolated from littoral bottom sediments of the Arctic seas - biochemical and genomic analysis.</title>
        <authorList>
            <person name="Brioukhanov A.L."/>
        </authorList>
    </citation>
    <scope>NUCLEOTIDE SEQUENCE [LARGE SCALE GENOMIC DNA]</scope>
    <source>
        <strain evidence="7 8">WBS</strain>
    </source>
</reference>
<evidence type="ECO:0000256" key="6">
    <source>
        <dbReference type="SAM" id="Phobius"/>
    </source>
</evidence>
<dbReference type="NCBIfam" id="TIGR02872">
    <property type="entry name" value="spore_ytvI"/>
    <property type="match status" value="1"/>
</dbReference>
<feature type="transmembrane region" description="Helical" evidence="6">
    <location>
        <begin position="12"/>
        <end position="41"/>
    </location>
</feature>
<accession>A0ABT6NFG3</accession>
<dbReference type="RefSeq" id="WP_281095019.1">
    <property type="nucleotide sequence ID" value="NZ_JARYZI010000009.1"/>
</dbReference>
<evidence type="ECO:0000313" key="8">
    <source>
        <dbReference type="Proteomes" id="UP001158045"/>
    </source>
</evidence>
<comment type="similarity">
    <text evidence="2">Belongs to the autoinducer-2 exporter (AI-2E) (TC 2.A.86) family.</text>
</comment>
<feature type="transmembrane region" description="Helical" evidence="6">
    <location>
        <begin position="62"/>
        <end position="84"/>
    </location>
</feature>
<dbReference type="InterPro" id="IPR014227">
    <property type="entry name" value="YtvI-like"/>
</dbReference>
<evidence type="ECO:0000256" key="5">
    <source>
        <dbReference type="ARBA" id="ARBA00023136"/>
    </source>
</evidence>
<feature type="transmembrane region" description="Helical" evidence="6">
    <location>
        <begin position="153"/>
        <end position="178"/>
    </location>
</feature>
<dbReference type="Pfam" id="PF01594">
    <property type="entry name" value="AI-2E_transport"/>
    <property type="match status" value="1"/>
</dbReference>
<evidence type="ECO:0000256" key="2">
    <source>
        <dbReference type="ARBA" id="ARBA00009773"/>
    </source>
</evidence>
<feature type="transmembrane region" description="Helical" evidence="6">
    <location>
        <begin position="322"/>
        <end position="342"/>
    </location>
</feature>
<name>A0ABT6NFG3_9FIRM</name>
<dbReference type="EMBL" id="JARYZI010000009">
    <property type="protein sequence ID" value="MDH8679122.1"/>
    <property type="molecule type" value="Genomic_DNA"/>
</dbReference>
<keyword evidence="5 6" id="KW-0472">Membrane</keyword>
<proteinExistence type="inferred from homology"/>
<dbReference type="PANTHER" id="PTHR21716">
    <property type="entry name" value="TRANSMEMBRANE PROTEIN"/>
    <property type="match status" value="1"/>
</dbReference>
<feature type="transmembrane region" description="Helical" evidence="6">
    <location>
        <begin position="214"/>
        <end position="236"/>
    </location>
</feature>
<dbReference type="Proteomes" id="UP001158045">
    <property type="component" value="Unassembled WGS sequence"/>
</dbReference>
<dbReference type="InterPro" id="IPR002549">
    <property type="entry name" value="AI-2E-like"/>
</dbReference>
<evidence type="ECO:0000256" key="1">
    <source>
        <dbReference type="ARBA" id="ARBA00004141"/>
    </source>
</evidence>
<gene>
    <name evidence="7" type="primary">ytvI</name>
    <name evidence="7" type="ORF">QE109_13260</name>
</gene>
<feature type="transmembrane region" description="Helical" evidence="6">
    <location>
        <begin position="269"/>
        <end position="288"/>
    </location>
</feature>
<comment type="caution">
    <text evidence="7">The sequence shown here is derived from an EMBL/GenBank/DDBJ whole genome shotgun (WGS) entry which is preliminary data.</text>
</comment>
<dbReference type="PANTHER" id="PTHR21716:SF68">
    <property type="entry name" value="TRANSPORT PROTEIN YTVI-RELATED"/>
    <property type="match status" value="1"/>
</dbReference>
<comment type="subcellular location">
    <subcellularLocation>
        <location evidence="1">Membrane</location>
        <topology evidence="1">Multi-pass membrane protein</topology>
    </subcellularLocation>
</comment>
<evidence type="ECO:0000256" key="3">
    <source>
        <dbReference type="ARBA" id="ARBA00022692"/>
    </source>
</evidence>
<evidence type="ECO:0000256" key="4">
    <source>
        <dbReference type="ARBA" id="ARBA00022989"/>
    </source>
</evidence>
<keyword evidence="3 6" id="KW-0812">Transmembrane</keyword>
<protein>
    <submittedName>
        <fullName evidence="7">Sporulation integral membrane protein YtvI</fullName>
    </submittedName>
</protein>
<sequence length="358" mass="40780">MNVFVSKVSFVVLILALIILSLWLSVRAFFIIIPFIISYLLSKPLTKLTRWLHRKLHIPFGIITMFVVLLFVTAFITGVSFIVYKFAISLSGFSDYLSLTLDKIQNFTTNIQGIKIELPWLDAPLKINDMVLQVYNLIFQSISNLTNSAVDTLLSIIKTIPLIMFFFFFLFISLYFFIKDQDRVKATFESGYKKLTSPFIQLFFRKTKDVFVNYFKAQLILVSITFIISLIALTILKVPFSPLVALGIAFVDLIPMVGPAFVYMPWIGFAIVFSEYSTGIGLFVAYLATTLTRQIIEPKIVSSKIGTHPLITIISMYTCYRIFGVLGFVLGAILVMLGIISWNTYKELKKKDEHSTNF</sequence>
<keyword evidence="4 6" id="KW-1133">Transmembrane helix</keyword>
<organism evidence="7 8">
    <name type="scientific">Fusibacter bizertensis</name>
    <dbReference type="NCBI Taxonomy" id="1488331"/>
    <lineage>
        <taxon>Bacteria</taxon>
        <taxon>Bacillati</taxon>
        <taxon>Bacillota</taxon>
        <taxon>Clostridia</taxon>
        <taxon>Eubacteriales</taxon>
        <taxon>Eubacteriales Family XII. Incertae Sedis</taxon>
        <taxon>Fusibacter</taxon>
    </lineage>
</organism>